<dbReference type="EMBL" id="CP027033">
    <property type="protein sequence ID" value="AXR82041.1"/>
    <property type="molecule type" value="Genomic_DNA"/>
</dbReference>
<proteinExistence type="predicted"/>
<dbReference type="AlphaFoldDB" id="A0A346PR96"/>
<evidence type="ECO:0000313" key="2">
    <source>
        <dbReference type="Proteomes" id="UP000258613"/>
    </source>
</evidence>
<protein>
    <submittedName>
        <fullName evidence="1">Uncharacterized protein</fullName>
    </submittedName>
</protein>
<dbReference type="KEGG" id="nag:AArcMg_2041"/>
<keyword evidence="2" id="KW-1185">Reference proteome</keyword>
<organism evidence="1 2">
    <name type="scientific">Natrarchaeobaculum sulfurireducens</name>
    <dbReference type="NCBI Taxonomy" id="2044521"/>
    <lineage>
        <taxon>Archaea</taxon>
        <taxon>Methanobacteriati</taxon>
        <taxon>Methanobacteriota</taxon>
        <taxon>Stenosarchaea group</taxon>
        <taxon>Halobacteria</taxon>
        <taxon>Halobacteriales</taxon>
        <taxon>Natrialbaceae</taxon>
        <taxon>Natrarchaeobaculum</taxon>
    </lineage>
</organism>
<gene>
    <name evidence="1" type="ORF">AArcMg_2041</name>
</gene>
<name>A0A346PR96_9EURY</name>
<evidence type="ECO:0000313" key="1">
    <source>
        <dbReference type="EMBL" id="AXR82041.1"/>
    </source>
</evidence>
<dbReference type="Proteomes" id="UP000258613">
    <property type="component" value="Chromosome"/>
</dbReference>
<accession>A0A346PR96</accession>
<sequence>MYELEYELDVRFADHRPENETWLFEWCLECLNIDLIEAVDVHRQDRDDVVDVQIVIGANERYEAAIANDTFQSHLDELERWVGDFSIRCVPSA</sequence>
<reference evidence="2" key="1">
    <citation type="submission" date="2018-02" db="EMBL/GenBank/DDBJ databases">
        <title>Phenotypic and genomic properties of facultatively anaerobic sulfur-reducing natronoarchaea from hypersaline soda lakes.</title>
        <authorList>
            <person name="Sorokin D.Y."/>
            <person name="Kublanov I.V."/>
            <person name="Roman P."/>
            <person name="Sinninghe Damste J.S."/>
            <person name="Golyshin P.N."/>
            <person name="Rojo D."/>
            <person name="Ciordia S."/>
            <person name="Mena M.D.C."/>
            <person name="Ferrer M."/>
            <person name="Messina E."/>
            <person name="Smedile F."/>
            <person name="La Spada G."/>
            <person name="La Cono V."/>
            <person name="Yakimov M.M."/>
        </authorList>
    </citation>
    <scope>NUCLEOTIDE SEQUENCE [LARGE SCALE GENOMIC DNA]</scope>
    <source>
        <strain evidence="2">AArc-Mg</strain>
    </source>
</reference>